<accession>A0A7W5VCQ4</accession>
<reference evidence="2 3" key="1">
    <citation type="submission" date="2020-08" db="EMBL/GenBank/DDBJ databases">
        <title>Sequencing the genomes of 1000 actinobacteria strains.</title>
        <authorList>
            <person name="Klenk H.-P."/>
        </authorList>
    </citation>
    <scope>NUCLEOTIDE SEQUENCE [LARGE SCALE GENOMIC DNA]</scope>
    <source>
        <strain evidence="2 3">DSM 44320</strain>
    </source>
</reference>
<feature type="signal peptide" evidence="1">
    <location>
        <begin position="1"/>
        <end position="21"/>
    </location>
</feature>
<dbReference type="AlphaFoldDB" id="A0A7W5VCQ4"/>
<name>A0A7W5VCQ4_9ACTN</name>
<feature type="chain" id="PRO_5031054981" evidence="1">
    <location>
        <begin position="22"/>
        <end position="310"/>
    </location>
</feature>
<dbReference type="Proteomes" id="UP000579945">
    <property type="component" value="Unassembled WGS sequence"/>
</dbReference>
<dbReference type="SUPFAM" id="SSF50969">
    <property type="entry name" value="YVTN repeat-like/Quinoprotein amine dehydrogenase"/>
    <property type="match status" value="1"/>
</dbReference>
<gene>
    <name evidence="2" type="ORF">FHR33_004915</name>
</gene>
<keyword evidence="3" id="KW-1185">Reference proteome</keyword>
<protein>
    <submittedName>
        <fullName evidence="2">Uncharacterized protein</fullName>
    </submittedName>
</protein>
<evidence type="ECO:0000256" key="1">
    <source>
        <dbReference type="SAM" id="SignalP"/>
    </source>
</evidence>
<evidence type="ECO:0000313" key="3">
    <source>
        <dbReference type="Proteomes" id="UP000579945"/>
    </source>
</evidence>
<proteinExistence type="predicted"/>
<dbReference type="GeneID" id="95391258"/>
<dbReference type="EMBL" id="JACIBV010000001">
    <property type="protein sequence ID" value="MBB3729055.1"/>
    <property type="molecule type" value="Genomic_DNA"/>
</dbReference>
<sequence length="310" mass="32909">MLVPLLAAGSLLLGAALPGGAPSPAPVRYAGLTSCPGANGKRHICGPWRLWLRGGGTAQLKDAQIRSLDARGREEVQRAPVAVDPYGRHVAYFAAADRRLVVRNVGSGGLTRVPGTAGRLPSGLRMSDVELRVGPEGRYLVLDPTRSSTRGVLVIEVATGKTWTLPAYASVQGFSPEGRLLRVVLDQEESAVYRPGGAVPSGGVTVVGWGALTSDGATVAGAAREGSRVLVRFYATSNAMESRAPVRVKVPRAEEPRMLRWDSGSRMTLLTFDEPRRFVARSVEVRGGGARVVDSFTVGRHTWDVHLAGD</sequence>
<organism evidence="2 3">
    <name type="scientific">Nonomuraea dietziae</name>
    <dbReference type="NCBI Taxonomy" id="65515"/>
    <lineage>
        <taxon>Bacteria</taxon>
        <taxon>Bacillati</taxon>
        <taxon>Actinomycetota</taxon>
        <taxon>Actinomycetes</taxon>
        <taxon>Streptosporangiales</taxon>
        <taxon>Streptosporangiaceae</taxon>
        <taxon>Nonomuraea</taxon>
    </lineage>
</organism>
<dbReference type="InterPro" id="IPR011044">
    <property type="entry name" value="Quino_amine_DH_bsu"/>
</dbReference>
<evidence type="ECO:0000313" key="2">
    <source>
        <dbReference type="EMBL" id="MBB3729055.1"/>
    </source>
</evidence>
<comment type="caution">
    <text evidence="2">The sequence shown here is derived from an EMBL/GenBank/DDBJ whole genome shotgun (WGS) entry which is preliminary data.</text>
</comment>
<dbReference type="RefSeq" id="WP_183651805.1">
    <property type="nucleotide sequence ID" value="NZ_JACIBV010000001.1"/>
</dbReference>
<keyword evidence="1" id="KW-0732">Signal</keyword>